<comment type="caution">
    <text evidence="1">The sequence shown here is derived from an EMBL/GenBank/DDBJ whole genome shotgun (WGS) entry which is preliminary data.</text>
</comment>
<dbReference type="Proteomes" id="UP001432027">
    <property type="component" value="Unassembled WGS sequence"/>
</dbReference>
<sequence length="394" mass="45195">KNQPKSRRRRNRDESISDDEFESLAISNEEPIRDVDCLAPIERLPKELVFRIIEFAPEAVCDLRLTSRLLRSRVDEYACLVISPILTELEIKQVPNASRASYFGTFVVLRNYSPLFELRLELCRPHANFNKRITQVTLRTPRRCRSYMRPHFDSQIHNQDEKDCKYRIELDSFLDDSTSIDYLRGFIGTRLEKASFASGVDGDQTQDAFVSKLFDGMQIKKLSVRVNNLAESVVQRISHSIDVYNVDQLSLNVLGWSSPAPVDALLHLSSLVRSLSIVQNALDYNHCLFGDSDFDWSPVITALLSSGKLNKLYIQHGAPSKYLSYEGAAQLVKCLPLLTKKVWLSVSCGTFNDKDRSILKGELNDTVFEVENVTRFDRYRMLKIRHSSRLSEKF</sequence>
<gene>
    <name evidence="1" type="ORF">PENTCL1PPCAC_14023</name>
</gene>
<protein>
    <recommendedName>
        <fullName evidence="3">F-box domain-containing protein</fullName>
    </recommendedName>
</protein>
<keyword evidence="2" id="KW-1185">Reference proteome</keyword>
<accession>A0AAV5T9D8</accession>
<dbReference type="EMBL" id="BTSX01000004">
    <property type="protein sequence ID" value="GMS91848.1"/>
    <property type="molecule type" value="Genomic_DNA"/>
</dbReference>
<evidence type="ECO:0000313" key="2">
    <source>
        <dbReference type="Proteomes" id="UP001432027"/>
    </source>
</evidence>
<name>A0AAV5T9D8_9BILA</name>
<feature type="non-terminal residue" evidence="1">
    <location>
        <position position="1"/>
    </location>
</feature>
<organism evidence="1 2">
    <name type="scientific">Pristionchus entomophagus</name>
    <dbReference type="NCBI Taxonomy" id="358040"/>
    <lineage>
        <taxon>Eukaryota</taxon>
        <taxon>Metazoa</taxon>
        <taxon>Ecdysozoa</taxon>
        <taxon>Nematoda</taxon>
        <taxon>Chromadorea</taxon>
        <taxon>Rhabditida</taxon>
        <taxon>Rhabditina</taxon>
        <taxon>Diplogasteromorpha</taxon>
        <taxon>Diplogasteroidea</taxon>
        <taxon>Neodiplogasteridae</taxon>
        <taxon>Pristionchus</taxon>
    </lineage>
</organism>
<evidence type="ECO:0000313" key="1">
    <source>
        <dbReference type="EMBL" id="GMS91848.1"/>
    </source>
</evidence>
<dbReference type="AlphaFoldDB" id="A0AAV5T9D8"/>
<proteinExistence type="predicted"/>
<evidence type="ECO:0008006" key="3">
    <source>
        <dbReference type="Google" id="ProtNLM"/>
    </source>
</evidence>
<reference evidence="1" key="1">
    <citation type="submission" date="2023-10" db="EMBL/GenBank/DDBJ databases">
        <title>Genome assembly of Pristionchus species.</title>
        <authorList>
            <person name="Yoshida K."/>
            <person name="Sommer R.J."/>
        </authorList>
    </citation>
    <scope>NUCLEOTIDE SEQUENCE</scope>
    <source>
        <strain evidence="1">RS0144</strain>
    </source>
</reference>